<keyword evidence="4 5" id="KW-0274">FAD</keyword>
<keyword evidence="10" id="KW-1185">Reference proteome</keyword>
<gene>
    <name evidence="9" type="ORF">PHLCEN_2v2364</name>
</gene>
<dbReference type="EMBL" id="MLYV02000220">
    <property type="protein sequence ID" value="PSS31108.1"/>
    <property type="molecule type" value="Genomic_DNA"/>
</dbReference>
<accession>A0A2R6RM58</accession>
<keyword evidence="6" id="KW-0732">Signal</keyword>
<dbReference type="Pfam" id="PF05199">
    <property type="entry name" value="GMC_oxred_C"/>
    <property type="match status" value="1"/>
</dbReference>
<dbReference type="STRING" id="98765.A0A2R6RM58"/>
<feature type="domain" description="Glucose-methanol-choline oxidoreductase C-terminal" evidence="8">
    <location>
        <begin position="446"/>
        <end position="569"/>
    </location>
</feature>
<dbReference type="Gene3D" id="3.50.50.60">
    <property type="entry name" value="FAD/NAD(P)-binding domain"/>
    <property type="match status" value="1"/>
</dbReference>
<reference evidence="9 10" key="1">
    <citation type="submission" date="2018-02" db="EMBL/GenBank/DDBJ databases">
        <title>Genome sequence of the basidiomycete white-rot fungus Phlebia centrifuga.</title>
        <authorList>
            <person name="Granchi Z."/>
            <person name="Peng M."/>
            <person name="de Vries R.P."/>
            <person name="Hilden K."/>
            <person name="Makela M.R."/>
            <person name="Grigoriev I."/>
            <person name="Riley R."/>
        </authorList>
    </citation>
    <scope>NUCLEOTIDE SEQUENCE [LARGE SCALE GENOMIC DNA]</scope>
    <source>
        <strain evidence="9 10">FBCC195</strain>
    </source>
</reference>
<feature type="chain" id="PRO_5015331330" evidence="6">
    <location>
        <begin position="20"/>
        <end position="582"/>
    </location>
</feature>
<sequence length="582" mass="61912">MLPLLLIAAAIHVLPSVSTILTSPTQIASSYDFVIVGAGTAGNVLANRLTAKPNVTVLVIEAGGSDQGILDIEVPFLGVTIPGTAIDWNYTTTPQVGAGDRTLHYTRGKVLGGSSCANLLTWNICSHDLWNHWAILTRDPGWAWPNIRRLYRRTSRLVPPADGHDTTDQVIPAVHGHGPVEVSVPGFPLPLDGLVVNASRELGGIWRYSRDLNAGITLGTGYMQSSIGGGERSDSATAYLHPVDSRTNLDILINTQVTKVIQSGTDGGKPAFRIVQMAQNAEGPLYTVTATNEVILAAGVIGTPQILQLSGIGPHALLQGLDITTIVNSPKVGKGLSDHPLVPLYYEVNSNETWDIVLRDPDVFNADLAEWMANRMGLFVDSPGNTQSFFRIPRSDPIFHVYPDSAAGPLSAHLETIWVNAFAPLGDTPPPTTGNFLTILTAVVAPTSRGYVQINSSDPFDHPLINPEILNTFFDVYAMIHAIRKAQGFLLAPAFDGYIAGPFGDLANATTDAELAAYAAENAITVNHPSGTCQMSSSNSVSDGAVNSHLLVNGASGLRIVDASIFVSLVFRLAKAVMNNPS</sequence>
<comment type="cofactor">
    <cofactor evidence="1 5">
        <name>FAD</name>
        <dbReference type="ChEBI" id="CHEBI:57692"/>
    </cofactor>
</comment>
<feature type="binding site" evidence="5">
    <location>
        <position position="110"/>
    </location>
    <ligand>
        <name>FAD</name>
        <dbReference type="ChEBI" id="CHEBI:57692"/>
    </ligand>
</feature>
<evidence type="ECO:0000256" key="5">
    <source>
        <dbReference type="PIRSR" id="PIRSR000137-2"/>
    </source>
</evidence>
<dbReference type="GO" id="GO:0016614">
    <property type="term" value="F:oxidoreductase activity, acting on CH-OH group of donors"/>
    <property type="evidence" value="ECO:0007669"/>
    <property type="project" value="InterPro"/>
</dbReference>
<feature type="binding site" evidence="5">
    <location>
        <position position="257"/>
    </location>
    <ligand>
        <name>FAD</name>
        <dbReference type="ChEBI" id="CHEBI:57692"/>
    </ligand>
</feature>
<organism evidence="9 10">
    <name type="scientific">Hermanssonia centrifuga</name>
    <dbReference type="NCBI Taxonomy" id="98765"/>
    <lineage>
        <taxon>Eukaryota</taxon>
        <taxon>Fungi</taxon>
        <taxon>Dikarya</taxon>
        <taxon>Basidiomycota</taxon>
        <taxon>Agaricomycotina</taxon>
        <taxon>Agaricomycetes</taxon>
        <taxon>Polyporales</taxon>
        <taxon>Meruliaceae</taxon>
        <taxon>Hermanssonia</taxon>
    </lineage>
</organism>
<dbReference type="InterPro" id="IPR036188">
    <property type="entry name" value="FAD/NAD-bd_sf"/>
</dbReference>
<feature type="signal peptide" evidence="6">
    <location>
        <begin position="1"/>
        <end position="19"/>
    </location>
</feature>
<dbReference type="Gene3D" id="3.30.560.10">
    <property type="entry name" value="Glucose Oxidase, domain 3"/>
    <property type="match status" value="1"/>
</dbReference>
<evidence type="ECO:0000256" key="4">
    <source>
        <dbReference type="ARBA" id="ARBA00022827"/>
    </source>
</evidence>
<evidence type="ECO:0000259" key="8">
    <source>
        <dbReference type="Pfam" id="PF05199"/>
    </source>
</evidence>
<evidence type="ECO:0000256" key="2">
    <source>
        <dbReference type="ARBA" id="ARBA00010790"/>
    </source>
</evidence>
<dbReference type="PANTHER" id="PTHR11552">
    <property type="entry name" value="GLUCOSE-METHANOL-CHOLINE GMC OXIDOREDUCTASE"/>
    <property type="match status" value="1"/>
</dbReference>
<name>A0A2R6RM58_9APHY</name>
<dbReference type="PANTHER" id="PTHR11552:SF147">
    <property type="entry name" value="CHOLINE DEHYDROGENASE, MITOCHONDRIAL"/>
    <property type="match status" value="1"/>
</dbReference>
<dbReference type="InterPro" id="IPR007867">
    <property type="entry name" value="GMC_OxRtase_C"/>
</dbReference>
<dbReference type="OrthoDB" id="269227at2759"/>
<dbReference type="InterPro" id="IPR000172">
    <property type="entry name" value="GMC_OxRdtase_N"/>
</dbReference>
<proteinExistence type="inferred from homology"/>
<comment type="similarity">
    <text evidence="2">Belongs to the GMC oxidoreductase family.</text>
</comment>
<evidence type="ECO:0000256" key="3">
    <source>
        <dbReference type="ARBA" id="ARBA00022630"/>
    </source>
</evidence>
<keyword evidence="3" id="KW-0285">Flavoprotein</keyword>
<evidence type="ECO:0000313" key="10">
    <source>
        <dbReference type="Proteomes" id="UP000186601"/>
    </source>
</evidence>
<dbReference type="Pfam" id="PF00732">
    <property type="entry name" value="GMC_oxred_N"/>
    <property type="match status" value="1"/>
</dbReference>
<evidence type="ECO:0000313" key="9">
    <source>
        <dbReference type="EMBL" id="PSS31108.1"/>
    </source>
</evidence>
<protein>
    <submittedName>
        <fullName evidence="9">Uncharacterized protein</fullName>
    </submittedName>
</protein>
<evidence type="ECO:0000256" key="6">
    <source>
        <dbReference type="SAM" id="SignalP"/>
    </source>
</evidence>
<dbReference type="Proteomes" id="UP000186601">
    <property type="component" value="Unassembled WGS sequence"/>
</dbReference>
<evidence type="ECO:0000256" key="1">
    <source>
        <dbReference type="ARBA" id="ARBA00001974"/>
    </source>
</evidence>
<dbReference type="SUPFAM" id="SSF51905">
    <property type="entry name" value="FAD/NAD(P)-binding domain"/>
    <property type="match status" value="1"/>
</dbReference>
<dbReference type="PIRSF" id="PIRSF000137">
    <property type="entry name" value="Alcohol_oxidase"/>
    <property type="match status" value="1"/>
</dbReference>
<dbReference type="AlphaFoldDB" id="A0A2R6RM58"/>
<dbReference type="GO" id="GO:0050660">
    <property type="term" value="F:flavin adenine dinucleotide binding"/>
    <property type="evidence" value="ECO:0007669"/>
    <property type="project" value="InterPro"/>
</dbReference>
<dbReference type="SUPFAM" id="SSF54373">
    <property type="entry name" value="FAD-linked reductases, C-terminal domain"/>
    <property type="match status" value="1"/>
</dbReference>
<comment type="caution">
    <text evidence="9">The sequence shown here is derived from an EMBL/GenBank/DDBJ whole genome shotgun (WGS) entry which is preliminary data.</text>
</comment>
<evidence type="ECO:0000259" key="7">
    <source>
        <dbReference type="Pfam" id="PF00732"/>
    </source>
</evidence>
<feature type="domain" description="Glucose-methanol-choline oxidoreductase N-terminal" evidence="7">
    <location>
        <begin position="31"/>
        <end position="340"/>
    </location>
</feature>
<dbReference type="InterPro" id="IPR012132">
    <property type="entry name" value="GMC_OxRdtase"/>
</dbReference>